<feature type="region of interest" description="Disordered" evidence="7">
    <location>
        <begin position="652"/>
        <end position="676"/>
    </location>
</feature>
<dbReference type="PANTHER" id="PTHR18866:SF126">
    <property type="entry name" value="BIOTIN CARBOXYLASE"/>
    <property type="match status" value="1"/>
</dbReference>
<name>A0A7W8VD88_9ACTN</name>
<evidence type="ECO:0000256" key="1">
    <source>
        <dbReference type="ARBA" id="ARBA00001953"/>
    </source>
</evidence>
<feature type="domain" description="ATP-grasp" evidence="9">
    <location>
        <begin position="120"/>
        <end position="308"/>
    </location>
</feature>
<dbReference type="PROSITE" id="PS50968">
    <property type="entry name" value="BIOTINYL_LIPOYL"/>
    <property type="match status" value="1"/>
</dbReference>
<protein>
    <submittedName>
        <fullName evidence="11">Propionyl-CoA carboxylase alpha chain</fullName>
        <ecNumber evidence="11">6.4.1.3</ecNumber>
    </submittedName>
</protein>
<dbReference type="SUPFAM" id="SSF51230">
    <property type="entry name" value="Single hybrid motif"/>
    <property type="match status" value="1"/>
</dbReference>
<keyword evidence="4 6" id="KW-0067">ATP-binding</keyword>
<dbReference type="Gene3D" id="2.40.50.100">
    <property type="match status" value="1"/>
</dbReference>
<feature type="domain" description="Biotin carboxylation" evidence="10">
    <location>
        <begin position="1"/>
        <end position="445"/>
    </location>
</feature>
<dbReference type="SUPFAM" id="SSF52440">
    <property type="entry name" value="PreATP-grasp domain"/>
    <property type="match status" value="1"/>
</dbReference>
<organism evidence="11 12">
    <name type="scientific">Nocardiopsis composta</name>
    <dbReference type="NCBI Taxonomy" id="157465"/>
    <lineage>
        <taxon>Bacteria</taxon>
        <taxon>Bacillati</taxon>
        <taxon>Actinomycetota</taxon>
        <taxon>Actinomycetes</taxon>
        <taxon>Streptosporangiales</taxon>
        <taxon>Nocardiopsidaceae</taxon>
        <taxon>Nocardiopsis</taxon>
    </lineage>
</organism>
<dbReference type="EC" id="6.4.1.3" evidence="11"/>
<dbReference type="PROSITE" id="PS00867">
    <property type="entry name" value="CPSASE_2"/>
    <property type="match status" value="1"/>
</dbReference>
<dbReference type="Proteomes" id="UP000572635">
    <property type="component" value="Unassembled WGS sequence"/>
</dbReference>
<dbReference type="EMBL" id="JACHDB010000001">
    <property type="protein sequence ID" value="MBB5432236.1"/>
    <property type="molecule type" value="Genomic_DNA"/>
</dbReference>
<dbReference type="InterPro" id="IPR048429">
    <property type="entry name" value="MCC_alpha_BT"/>
</dbReference>
<dbReference type="InterPro" id="IPR011053">
    <property type="entry name" value="Single_hybrid_motif"/>
</dbReference>
<dbReference type="Pfam" id="PF02785">
    <property type="entry name" value="Biotin_carb_C"/>
    <property type="match status" value="1"/>
</dbReference>
<evidence type="ECO:0000313" key="11">
    <source>
        <dbReference type="EMBL" id="MBB5432236.1"/>
    </source>
</evidence>
<feature type="compositionally biased region" description="Low complexity" evidence="7">
    <location>
        <begin position="666"/>
        <end position="676"/>
    </location>
</feature>
<dbReference type="InterPro" id="IPR011054">
    <property type="entry name" value="Rudment_hybrid_motif"/>
</dbReference>
<dbReference type="InterPro" id="IPR000089">
    <property type="entry name" value="Biotin_lipoyl"/>
</dbReference>
<dbReference type="InterPro" id="IPR011761">
    <property type="entry name" value="ATP-grasp"/>
</dbReference>
<dbReference type="InterPro" id="IPR005481">
    <property type="entry name" value="BC-like_N"/>
</dbReference>
<evidence type="ECO:0000313" key="12">
    <source>
        <dbReference type="Proteomes" id="UP000572635"/>
    </source>
</evidence>
<dbReference type="PROSITE" id="PS50975">
    <property type="entry name" value="ATP_GRASP"/>
    <property type="match status" value="1"/>
</dbReference>
<keyword evidence="2 11" id="KW-0436">Ligase</keyword>
<dbReference type="Pfam" id="PF00364">
    <property type="entry name" value="Biotin_lipoyl"/>
    <property type="match status" value="1"/>
</dbReference>
<comment type="caution">
    <text evidence="11">The sequence shown here is derived from an EMBL/GenBank/DDBJ whole genome shotgun (WGS) entry which is preliminary data.</text>
</comment>
<dbReference type="InterPro" id="IPR005482">
    <property type="entry name" value="Biotin_COase_C"/>
</dbReference>
<proteinExistence type="predicted"/>
<dbReference type="PROSITE" id="PS50979">
    <property type="entry name" value="BC"/>
    <property type="match status" value="1"/>
</dbReference>
<evidence type="ECO:0000259" key="9">
    <source>
        <dbReference type="PROSITE" id="PS50975"/>
    </source>
</evidence>
<sequence length="676" mass="70535">MITTLLVANRGEIARRTIAACRALGVRSVAVYSDGDADAPHVREADAAVRLPGTAPADTYLRADVLVAAAERAGADAVHPGYGFLSESAAFARAVVKAGLTWVGPPPEAIEAMGAKITAKELAARAGVPVFRSMTPEEATAADLPLLIKASAGGGGRGMRVVRDLADLPAEAEAARAEAAAAFGDPAVFCERYVERGRHVEVQLLADAHGTVWAVGDRDCSVQRRHQKLIEEAPAPGIPGELRGRLHEAARRMAAAIGYTGAGTAEFLIAEDGSVSFLEMNTRIQVEHPVTECVTGLDLVEWQLRIAEGEPLPAGGPPEPRGHAVEARICAEDPLADWRPQTGTLARFDVPAARTAFAPPARYGVRVDAGVEDGTEVGTDFDPMIAKVIAWGSSRADALRRLAAALAGTRLHGVGTNRDLLVRVLRHPAFAAGELHTRFLEQHGAAELGRPLADERAVRLSALAAALATAEANRAAAPVLGGLPAGWRNLASAPHVRRYRTAAGEEVEAGYAAGRTGPVPLPAGGEEVRVHRAAPDEVQLVAGGVRRTFAVHRLPGGEVHVDSELGPVALTPLSRFPDGSDDVPPGTLLAPMPGTVVRVAAEEGDWVEAGRPLLWLEAMKMEHRITAPAAGTVTGLPAAGSRVDTGDVLAVVAPRPDTPQPDPAEGEAPAPDGAHR</sequence>
<feature type="domain" description="Lipoyl-binding" evidence="8">
    <location>
        <begin position="578"/>
        <end position="653"/>
    </location>
</feature>
<evidence type="ECO:0000256" key="7">
    <source>
        <dbReference type="SAM" id="MobiDB-lite"/>
    </source>
</evidence>
<dbReference type="Gene3D" id="3.30.470.20">
    <property type="entry name" value="ATP-grasp fold, B domain"/>
    <property type="match status" value="1"/>
</dbReference>
<dbReference type="RefSeq" id="WP_184391831.1">
    <property type="nucleotide sequence ID" value="NZ_BAAAJD010000088.1"/>
</dbReference>
<evidence type="ECO:0000256" key="4">
    <source>
        <dbReference type="ARBA" id="ARBA00022840"/>
    </source>
</evidence>
<dbReference type="PANTHER" id="PTHR18866">
    <property type="entry name" value="CARBOXYLASE:PYRUVATE/ACETYL-COA/PROPIONYL-COA CARBOXYLASE"/>
    <property type="match status" value="1"/>
</dbReference>
<dbReference type="AlphaFoldDB" id="A0A7W8VD88"/>
<dbReference type="InterPro" id="IPR005479">
    <property type="entry name" value="CPAse_ATP-bd"/>
</dbReference>
<evidence type="ECO:0000256" key="2">
    <source>
        <dbReference type="ARBA" id="ARBA00022598"/>
    </source>
</evidence>
<dbReference type="SMART" id="SM00878">
    <property type="entry name" value="Biotin_carb_C"/>
    <property type="match status" value="1"/>
</dbReference>
<dbReference type="SUPFAM" id="SSF56059">
    <property type="entry name" value="Glutathione synthetase ATP-binding domain-like"/>
    <property type="match status" value="1"/>
</dbReference>
<evidence type="ECO:0000259" key="8">
    <source>
        <dbReference type="PROSITE" id="PS50968"/>
    </source>
</evidence>
<keyword evidence="5" id="KW-0092">Biotin</keyword>
<comment type="cofactor">
    <cofactor evidence="1">
        <name>biotin</name>
        <dbReference type="ChEBI" id="CHEBI:57586"/>
    </cofactor>
</comment>
<evidence type="ECO:0000256" key="3">
    <source>
        <dbReference type="ARBA" id="ARBA00022741"/>
    </source>
</evidence>
<dbReference type="GO" id="GO:0004658">
    <property type="term" value="F:propionyl-CoA carboxylase activity"/>
    <property type="evidence" value="ECO:0007669"/>
    <property type="project" value="UniProtKB-EC"/>
</dbReference>
<dbReference type="InterPro" id="IPR001882">
    <property type="entry name" value="Biotin_BS"/>
</dbReference>
<dbReference type="Pfam" id="PF00289">
    <property type="entry name" value="Biotin_carb_N"/>
    <property type="match status" value="1"/>
</dbReference>
<accession>A0A7W8VD88</accession>
<dbReference type="Pfam" id="PF21139">
    <property type="entry name" value="BT_MCC_alpha"/>
    <property type="match status" value="1"/>
</dbReference>
<dbReference type="Pfam" id="PF02786">
    <property type="entry name" value="CPSase_L_D2"/>
    <property type="match status" value="1"/>
</dbReference>
<evidence type="ECO:0000256" key="6">
    <source>
        <dbReference type="PROSITE-ProRule" id="PRU00409"/>
    </source>
</evidence>
<dbReference type="SUPFAM" id="SSF51246">
    <property type="entry name" value="Rudiment single hybrid motif"/>
    <property type="match status" value="1"/>
</dbReference>
<dbReference type="PROSITE" id="PS00188">
    <property type="entry name" value="BIOTIN"/>
    <property type="match status" value="1"/>
</dbReference>
<dbReference type="InterPro" id="IPR011764">
    <property type="entry name" value="Biotin_carboxylation_dom"/>
</dbReference>
<keyword evidence="12" id="KW-1185">Reference proteome</keyword>
<dbReference type="GO" id="GO:0046872">
    <property type="term" value="F:metal ion binding"/>
    <property type="evidence" value="ECO:0007669"/>
    <property type="project" value="InterPro"/>
</dbReference>
<gene>
    <name evidence="11" type="ORF">HDA36_002320</name>
</gene>
<dbReference type="GO" id="GO:0005524">
    <property type="term" value="F:ATP binding"/>
    <property type="evidence" value="ECO:0007669"/>
    <property type="project" value="UniProtKB-UniRule"/>
</dbReference>
<dbReference type="InterPro" id="IPR050856">
    <property type="entry name" value="Biotin_carboxylase_complex"/>
</dbReference>
<reference evidence="11 12" key="1">
    <citation type="submission" date="2020-08" db="EMBL/GenBank/DDBJ databases">
        <title>Sequencing the genomes of 1000 actinobacteria strains.</title>
        <authorList>
            <person name="Klenk H.-P."/>
        </authorList>
    </citation>
    <scope>NUCLEOTIDE SEQUENCE [LARGE SCALE GENOMIC DNA]</scope>
    <source>
        <strain evidence="11 12">DSM 44551</strain>
    </source>
</reference>
<evidence type="ECO:0000256" key="5">
    <source>
        <dbReference type="ARBA" id="ARBA00023267"/>
    </source>
</evidence>
<dbReference type="InterPro" id="IPR016185">
    <property type="entry name" value="PreATP-grasp_dom_sf"/>
</dbReference>
<dbReference type="CDD" id="cd06850">
    <property type="entry name" value="biotinyl_domain"/>
    <property type="match status" value="1"/>
</dbReference>
<evidence type="ECO:0000259" key="10">
    <source>
        <dbReference type="PROSITE" id="PS50979"/>
    </source>
</evidence>
<keyword evidence="3 6" id="KW-0547">Nucleotide-binding</keyword>